<dbReference type="AlphaFoldDB" id="A0A9P8EH17"/>
<evidence type="ECO:0000313" key="8">
    <source>
        <dbReference type="EMBL" id="KAG9689565.1"/>
    </source>
</evidence>
<dbReference type="OrthoDB" id="5963193at2759"/>
<gene>
    <name evidence="8" type="ORF">KCU76_g8785</name>
</gene>
<dbReference type="GO" id="GO:0016020">
    <property type="term" value="C:membrane"/>
    <property type="evidence" value="ECO:0007669"/>
    <property type="project" value="UniProtKB-SubCell"/>
</dbReference>
<evidence type="ECO:0000256" key="6">
    <source>
        <dbReference type="SAM" id="MobiDB-lite"/>
    </source>
</evidence>
<feature type="transmembrane region" description="Helical" evidence="7">
    <location>
        <begin position="318"/>
        <end position="339"/>
    </location>
</feature>
<reference evidence="8" key="1">
    <citation type="journal article" date="2021" name="J Fungi (Basel)">
        <title>Virulence traits and population genomics of the black yeast Aureobasidium melanogenum.</title>
        <authorList>
            <person name="Cernosa A."/>
            <person name="Sun X."/>
            <person name="Gostincar C."/>
            <person name="Fang C."/>
            <person name="Gunde-Cimerman N."/>
            <person name="Song Z."/>
        </authorList>
    </citation>
    <scope>NUCLEOTIDE SEQUENCE</scope>
    <source>
        <strain evidence="8">EXF-9911</strain>
    </source>
</reference>
<dbReference type="Proteomes" id="UP000779574">
    <property type="component" value="Unassembled WGS sequence"/>
</dbReference>
<feature type="transmembrane region" description="Helical" evidence="7">
    <location>
        <begin position="351"/>
        <end position="372"/>
    </location>
</feature>
<dbReference type="PANTHER" id="PTHR10383">
    <property type="entry name" value="SERINE INCORPORATOR"/>
    <property type="match status" value="1"/>
</dbReference>
<accession>A0A9P8EH17</accession>
<feature type="transmembrane region" description="Helical" evidence="7">
    <location>
        <begin position="392"/>
        <end position="409"/>
    </location>
</feature>
<feature type="transmembrane region" description="Helical" evidence="7">
    <location>
        <begin position="501"/>
        <end position="522"/>
    </location>
</feature>
<feature type="transmembrane region" description="Helical" evidence="7">
    <location>
        <begin position="222"/>
        <end position="243"/>
    </location>
</feature>
<sequence length="572" mass="62466">MEGGGRLAYRAHPKRKEQSPRHCHVRELRTVCPPTVATPDVEGSGTHHGEDDYLYEQDPLSSKYSLARTSLRLVFKHVFDTKRVAMGALLSLPLLAVPSVGSLMTFAASCCGAATCSAVCSAAGKCNNSMATRIAYAVILLLNSLLSWIMLTDWAVKKLQHVLLDFATISCNGKACYGFTAVHRINFALGFFHFIMALLLVGVKNTRDKRSAVQNGFWGPKLIAWIALIVISFLIPDGFFIVWGNYVALVGAVLFLLLGLILLVDLAHSWAEYCLDKVENTDSQFWKSLLIGSTLTMYLGSIVMTVIMYIFFAGSGCSMNQAAITVNLICLLIVSVISVHPSIQDSNPRAGLAQAALVCVYCTYLTLSAVAMEPDDHQCNPLVRARGARRTTVIMGAILTFLTVAYTTTRAATYGLAMGTGKPGGYHQVGEGDHEHGLVATQPSSRRELRAEALRAAVESGSLPASALDDSDDDSDDDDDEYPGKHPRDDEKNATQYNYTLFHIIFLLSTAWVATLLTQNVGGDSLIEKGDFVPVGRTYWASWVKIVSSWVCYGMFGWTLVAPVVLPDRFDY</sequence>
<dbReference type="Pfam" id="PF03348">
    <property type="entry name" value="Serinc"/>
    <property type="match status" value="1"/>
</dbReference>
<organism evidence="8 9">
    <name type="scientific">Aureobasidium melanogenum</name>
    <name type="common">Aureobasidium pullulans var. melanogenum</name>
    <dbReference type="NCBI Taxonomy" id="46634"/>
    <lineage>
        <taxon>Eukaryota</taxon>
        <taxon>Fungi</taxon>
        <taxon>Dikarya</taxon>
        <taxon>Ascomycota</taxon>
        <taxon>Pezizomycotina</taxon>
        <taxon>Dothideomycetes</taxon>
        <taxon>Dothideomycetidae</taxon>
        <taxon>Dothideales</taxon>
        <taxon>Saccotheciaceae</taxon>
        <taxon>Aureobasidium</taxon>
    </lineage>
</organism>
<evidence type="ECO:0000256" key="1">
    <source>
        <dbReference type="ARBA" id="ARBA00004141"/>
    </source>
</evidence>
<proteinExistence type="inferred from homology"/>
<feature type="transmembrane region" description="Helical" evidence="7">
    <location>
        <begin position="249"/>
        <end position="268"/>
    </location>
</feature>
<dbReference type="PANTHER" id="PTHR10383:SF9">
    <property type="entry name" value="SERINE INCORPORATOR, ISOFORM F"/>
    <property type="match status" value="1"/>
</dbReference>
<feature type="transmembrane region" description="Helical" evidence="7">
    <location>
        <begin position="134"/>
        <end position="151"/>
    </location>
</feature>
<protein>
    <submittedName>
        <fullName evidence="8">TMS membrane protein/tumor differentially expressed protein</fullName>
    </submittedName>
</protein>
<feature type="transmembrane region" description="Helical" evidence="7">
    <location>
        <begin position="181"/>
        <end position="201"/>
    </location>
</feature>
<keyword evidence="3 7" id="KW-0812">Transmembrane</keyword>
<feature type="compositionally biased region" description="Basic and acidic residues" evidence="6">
    <location>
        <begin position="482"/>
        <end position="491"/>
    </location>
</feature>
<evidence type="ECO:0000256" key="3">
    <source>
        <dbReference type="ARBA" id="ARBA00022692"/>
    </source>
</evidence>
<evidence type="ECO:0000256" key="4">
    <source>
        <dbReference type="ARBA" id="ARBA00022989"/>
    </source>
</evidence>
<comment type="similarity">
    <text evidence="2">Belongs to the TDE1 family.</text>
</comment>
<feature type="non-terminal residue" evidence="8">
    <location>
        <position position="1"/>
    </location>
</feature>
<feature type="compositionally biased region" description="Acidic residues" evidence="6">
    <location>
        <begin position="469"/>
        <end position="481"/>
    </location>
</feature>
<evidence type="ECO:0000256" key="7">
    <source>
        <dbReference type="SAM" id="Phobius"/>
    </source>
</evidence>
<comment type="subcellular location">
    <subcellularLocation>
        <location evidence="1">Membrane</location>
        <topology evidence="1">Multi-pass membrane protein</topology>
    </subcellularLocation>
</comment>
<evidence type="ECO:0000256" key="2">
    <source>
        <dbReference type="ARBA" id="ARBA00006665"/>
    </source>
</evidence>
<feature type="transmembrane region" description="Helical" evidence="7">
    <location>
        <begin position="542"/>
        <end position="566"/>
    </location>
</feature>
<keyword evidence="5 7" id="KW-0472">Membrane</keyword>
<name>A0A9P8EH17_AURME</name>
<keyword evidence="4 7" id="KW-1133">Transmembrane helix</keyword>
<dbReference type="EMBL" id="JAHFXF010000348">
    <property type="protein sequence ID" value="KAG9689565.1"/>
    <property type="molecule type" value="Genomic_DNA"/>
</dbReference>
<comment type="caution">
    <text evidence="8">The sequence shown here is derived from an EMBL/GenBank/DDBJ whole genome shotgun (WGS) entry which is preliminary data.</text>
</comment>
<evidence type="ECO:0000256" key="5">
    <source>
        <dbReference type="ARBA" id="ARBA00023136"/>
    </source>
</evidence>
<feature type="region of interest" description="Disordered" evidence="6">
    <location>
        <begin position="458"/>
        <end position="491"/>
    </location>
</feature>
<feature type="region of interest" description="Disordered" evidence="6">
    <location>
        <begin position="1"/>
        <end position="22"/>
    </location>
</feature>
<reference evidence="8" key="2">
    <citation type="submission" date="2021-08" db="EMBL/GenBank/DDBJ databases">
        <authorList>
            <person name="Gostincar C."/>
            <person name="Sun X."/>
            <person name="Song Z."/>
            <person name="Gunde-Cimerman N."/>
        </authorList>
    </citation>
    <scope>NUCLEOTIDE SEQUENCE</scope>
    <source>
        <strain evidence="8">EXF-9911</strain>
    </source>
</reference>
<evidence type="ECO:0000313" key="9">
    <source>
        <dbReference type="Proteomes" id="UP000779574"/>
    </source>
</evidence>
<dbReference type="InterPro" id="IPR005016">
    <property type="entry name" value="TDE1/TMS"/>
</dbReference>
<feature type="transmembrane region" description="Helical" evidence="7">
    <location>
        <begin position="289"/>
        <end position="312"/>
    </location>
</feature>